<dbReference type="PROSITE" id="PS50878">
    <property type="entry name" value="RT_POL"/>
    <property type="match status" value="1"/>
</dbReference>
<dbReference type="Pfam" id="PF00078">
    <property type="entry name" value="RVT_1"/>
    <property type="match status" value="1"/>
</dbReference>
<keyword evidence="3" id="KW-0808">Transferase</keyword>
<protein>
    <submittedName>
        <fullName evidence="3">Rna-directed dna polymerase from mobile element jockey-like</fullName>
    </submittedName>
</protein>
<gene>
    <name evidence="3" type="ORF">llap_10069</name>
</gene>
<dbReference type="SUPFAM" id="SSF56672">
    <property type="entry name" value="DNA/RNA polymerases"/>
    <property type="match status" value="1"/>
</dbReference>
<accession>A0A2I0U106</accession>
<feature type="domain" description="Reverse transcriptase" evidence="2">
    <location>
        <begin position="1"/>
        <end position="240"/>
    </location>
</feature>
<keyword evidence="4" id="KW-1185">Reference proteome</keyword>
<dbReference type="CDD" id="cd01650">
    <property type="entry name" value="RT_nLTR_like"/>
    <property type="match status" value="1"/>
</dbReference>
<reference evidence="4" key="1">
    <citation type="submission" date="2017-11" db="EMBL/GenBank/DDBJ databases">
        <authorList>
            <person name="Lima N.C."/>
            <person name="Parody-Merino A.M."/>
            <person name="Battley P.F."/>
            <person name="Fidler A.E."/>
            <person name="Prosdocimi F."/>
        </authorList>
    </citation>
    <scope>NUCLEOTIDE SEQUENCE [LARGE SCALE GENOMIC DNA]</scope>
</reference>
<dbReference type="InterPro" id="IPR000477">
    <property type="entry name" value="RT_dom"/>
</dbReference>
<dbReference type="OrthoDB" id="416454at2759"/>
<feature type="transmembrane region" description="Helical" evidence="1">
    <location>
        <begin position="273"/>
        <end position="291"/>
    </location>
</feature>
<reference evidence="4" key="2">
    <citation type="submission" date="2017-12" db="EMBL/GenBank/DDBJ databases">
        <title>Genome sequence of the Bar-tailed Godwit (Limosa lapponica baueri).</title>
        <authorList>
            <person name="Lima N.C.B."/>
            <person name="Parody-Merino A.M."/>
            <person name="Battley P.F."/>
            <person name="Fidler A.E."/>
            <person name="Prosdocimi F."/>
        </authorList>
    </citation>
    <scope>NUCLEOTIDE SEQUENCE [LARGE SCALE GENOMIC DNA]</scope>
</reference>
<evidence type="ECO:0000313" key="3">
    <source>
        <dbReference type="EMBL" id="PKU39623.1"/>
    </source>
</evidence>
<keyword evidence="3" id="KW-0548">Nucleotidyltransferase</keyword>
<dbReference type="GO" id="GO:0003964">
    <property type="term" value="F:RNA-directed DNA polymerase activity"/>
    <property type="evidence" value="ECO:0007669"/>
    <property type="project" value="UniProtKB-KW"/>
</dbReference>
<keyword evidence="1" id="KW-1133">Transmembrane helix</keyword>
<evidence type="ECO:0000256" key="1">
    <source>
        <dbReference type="SAM" id="Phobius"/>
    </source>
</evidence>
<dbReference type="PANTHER" id="PTHR33332">
    <property type="entry name" value="REVERSE TRANSCRIPTASE DOMAIN-CONTAINING PROTEIN"/>
    <property type="match status" value="1"/>
</dbReference>
<keyword evidence="3" id="KW-0695">RNA-directed DNA polymerase</keyword>
<dbReference type="Proteomes" id="UP000233556">
    <property type="component" value="Unassembled WGS sequence"/>
</dbReference>
<evidence type="ECO:0000313" key="4">
    <source>
        <dbReference type="Proteomes" id="UP000233556"/>
    </source>
</evidence>
<organism evidence="3 4">
    <name type="scientific">Limosa lapponica baueri</name>
    <dbReference type="NCBI Taxonomy" id="1758121"/>
    <lineage>
        <taxon>Eukaryota</taxon>
        <taxon>Metazoa</taxon>
        <taxon>Chordata</taxon>
        <taxon>Craniata</taxon>
        <taxon>Vertebrata</taxon>
        <taxon>Euteleostomi</taxon>
        <taxon>Archelosauria</taxon>
        <taxon>Archosauria</taxon>
        <taxon>Dinosauria</taxon>
        <taxon>Saurischia</taxon>
        <taxon>Theropoda</taxon>
        <taxon>Coelurosauria</taxon>
        <taxon>Aves</taxon>
        <taxon>Neognathae</taxon>
        <taxon>Neoaves</taxon>
        <taxon>Charadriiformes</taxon>
        <taxon>Scolopacidae</taxon>
        <taxon>Limosa</taxon>
    </lineage>
</organism>
<proteinExistence type="predicted"/>
<keyword evidence="1" id="KW-0812">Transmembrane</keyword>
<dbReference type="AlphaFoldDB" id="A0A2I0U106"/>
<dbReference type="InterPro" id="IPR043502">
    <property type="entry name" value="DNA/RNA_pol_sf"/>
</dbReference>
<keyword evidence="1" id="KW-0472">Membrane</keyword>
<evidence type="ECO:0000259" key="2">
    <source>
        <dbReference type="PROSITE" id="PS50878"/>
    </source>
</evidence>
<dbReference type="EMBL" id="KZ506441">
    <property type="protein sequence ID" value="PKU39623.1"/>
    <property type="molecule type" value="Genomic_DNA"/>
</dbReference>
<name>A0A2I0U106_LIMLA</name>
<sequence length="316" mass="35824">MDWRVANVTPIYKKGKKEDPGNYRPVSLTSIPGKVMEQVILSAIKTHIIGNQGIRPSQHGFMKGRSCQTNLFSFYDKMTRLLDEGKAVDLIYLDFQKAFDTVPYRILVEKLAAHGLDEHTICWIKHWLSGRSQRLVLNGVKYSCQLVTSGVPRSSVLGPFQFNIFIDDLDKDIECIISKFADDTKLSWSVDLHEDREALQKDFDRLDRWANINGMSFSKAKYQVLHLGHNNPMHWYRLGEVQLESCLVEKDLGVLVDKWLNMSRHCAQVAKKANGILGLISIVVLYIILGMEHCTGNQKTSVLAVGGYVPRAAIFI</sequence>